<organism evidence="1 2">
    <name type="scientific">Candidatus Aramenus sulfurataquae</name>
    <dbReference type="NCBI Taxonomy" id="1326980"/>
    <lineage>
        <taxon>Archaea</taxon>
        <taxon>Thermoproteota</taxon>
        <taxon>Thermoprotei</taxon>
        <taxon>Sulfolobales</taxon>
        <taxon>Sulfolobaceae</taxon>
        <taxon>Candidatus Aramenus</taxon>
    </lineage>
</organism>
<comment type="caution">
    <text evidence="1">The sequence shown here is derived from an EMBL/GenBank/DDBJ whole genome shotgun (WGS) entry which is preliminary data.</text>
</comment>
<sequence length="421" mass="48658">MSSSRSNIPKMMERAAIRKIIDSIQTESIQTQDKTSKAHIGIYKDRDSNGKYKKNWYTVEFIKIDDLDKEKIKIIGTEKIEIVSNVINDLRKKINDLINKGEVEIEIKYNNGKITKCDTSGQPGCYPVQITRQDCIDYVSEDFFLNLHHLAYELDMLVDLFSMLYPSEIFSMLYPCKISQQQRDTIKNAVIESFRIHLRIFLKFFDGSSYFDEALCRDYVEGLNYILKDAPNYNVKLPEEICDITKGTILTPEESDLLEVKLNLATAHLSYIRSEVDKDIREPGDKEVLDAMESICKKMDEFYTNTQQHLQDLFKQSSLDNRLGDNSYYEKLAKRATNLPTNLPRNYTEVLKNLQQSIDRLKSYLCENWKMCCNSTKSYAKTGEGDVIQQNPNFESQPINNTLQDINTSSGHSTTFQSTLK</sequence>
<proteinExistence type="predicted"/>
<evidence type="ECO:0000313" key="1">
    <source>
        <dbReference type="EMBL" id="MEW9492350.1"/>
    </source>
</evidence>
<name>A0ACC6TRF1_9CREN</name>
<protein>
    <submittedName>
        <fullName evidence="1">Uncharacterized protein</fullName>
    </submittedName>
</protein>
<accession>A0ACC6TRF1</accession>
<reference evidence="1" key="1">
    <citation type="submission" date="2024-07" db="EMBL/GenBank/DDBJ databases">
        <title>Metagenome and Metagenome-Assembled Genomes of Archaea from a hot spring from the geothermal field of Los Azufres, Mexico.</title>
        <authorList>
            <person name="Marin-Paredes R."/>
            <person name="Martinez-Romero E."/>
            <person name="Servin-Garciduenas L.E."/>
        </authorList>
    </citation>
    <scope>NUCLEOTIDE SEQUENCE</scope>
    <source>
        <strain evidence="1">AZ1-454</strain>
    </source>
</reference>
<dbReference type="EMBL" id="JZWS03000024">
    <property type="protein sequence ID" value="MEW9492350.1"/>
    <property type="molecule type" value="Genomic_DNA"/>
</dbReference>
<dbReference type="Proteomes" id="UP000053480">
    <property type="component" value="Unassembled WGS sequence"/>
</dbReference>
<evidence type="ECO:0000313" key="2">
    <source>
        <dbReference type="Proteomes" id="UP000053480"/>
    </source>
</evidence>
<gene>
    <name evidence="1" type="ORF">TQ35_0009160</name>
</gene>